<evidence type="ECO:0000313" key="4">
    <source>
        <dbReference type="WBParaSite" id="BPAG_0000048201-mRNA-1"/>
    </source>
</evidence>
<dbReference type="EMBL" id="UZAD01000021">
    <property type="protein sequence ID" value="VDN81669.1"/>
    <property type="molecule type" value="Genomic_DNA"/>
</dbReference>
<evidence type="ECO:0000313" key="3">
    <source>
        <dbReference type="Proteomes" id="UP000278627"/>
    </source>
</evidence>
<sequence length="180" mass="21370">MRHRWLNVLSVVSAAQYYNIPITELFCFVLDYEEEHKYVEWYRNRSVQDTGRLCKAKHRKAFLTGYQGKRKRNRGQTFRRNAAGKNEAQIGQSRGSSERRHFSRLLNFVLLLSTTNQTEVQNRLSRDSLAVQLRTNSTTKLFPLKIISPTSLTVVWMNQFWWCLSDENYWECAWKGKRGR</sequence>
<evidence type="ECO:0000313" key="2">
    <source>
        <dbReference type="EMBL" id="VDN81669.1"/>
    </source>
</evidence>
<keyword evidence="3" id="KW-1185">Reference proteome</keyword>
<protein>
    <submittedName>
        <fullName evidence="4">Ribosomal protein L15</fullName>
    </submittedName>
</protein>
<dbReference type="AlphaFoldDB" id="A0A0N4SXR5"/>
<organism evidence="4">
    <name type="scientific">Brugia pahangi</name>
    <name type="common">Filarial nematode worm</name>
    <dbReference type="NCBI Taxonomy" id="6280"/>
    <lineage>
        <taxon>Eukaryota</taxon>
        <taxon>Metazoa</taxon>
        <taxon>Ecdysozoa</taxon>
        <taxon>Nematoda</taxon>
        <taxon>Chromadorea</taxon>
        <taxon>Rhabditida</taxon>
        <taxon>Spirurina</taxon>
        <taxon>Spiruromorpha</taxon>
        <taxon>Filarioidea</taxon>
        <taxon>Onchocercidae</taxon>
        <taxon>Brugia</taxon>
    </lineage>
</organism>
<reference evidence="2 3" key="2">
    <citation type="submission" date="2018-11" db="EMBL/GenBank/DDBJ databases">
        <authorList>
            <consortium name="Pathogen Informatics"/>
        </authorList>
    </citation>
    <scope>NUCLEOTIDE SEQUENCE [LARGE SCALE GENOMIC DNA]</scope>
</reference>
<name>A0A0N4SXR5_BRUPA</name>
<dbReference type="Proteomes" id="UP000278627">
    <property type="component" value="Unassembled WGS sequence"/>
</dbReference>
<feature type="region of interest" description="Disordered" evidence="1">
    <location>
        <begin position="69"/>
        <end position="98"/>
    </location>
</feature>
<evidence type="ECO:0000256" key="1">
    <source>
        <dbReference type="SAM" id="MobiDB-lite"/>
    </source>
</evidence>
<accession>A0A0N4SXR5</accession>
<proteinExistence type="predicted"/>
<gene>
    <name evidence="2" type="ORF">BPAG_LOCUS483</name>
</gene>
<dbReference type="WBParaSite" id="BPAG_0000048201-mRNA-1">
    <property type="protein sequence ID" value="BPAG_0000048201-mRNA-1"/>
    <property type="gene ID" value="BPAG_0000048201"/>
</dbReference>
<reference evidence="4" key="1">
    <citation type="submission" date="2017-02" db="UniProtKB">
        <authorList>
            <consortium name="WormBaseParasite"/>
        </authorList>
    </citation>
    <scope>IDENTIFICATION</scope>
</reference>